<evidence type="ECO:0000313" key="1">
    <source>
        <dbReference type="EMBL" id="KAJ3507600.1"/>
    </source>
</evidence>
<comment type="caution">
    <text evidence="1">The sequence shown here is derived from an EMBL/GenBank/DDBJ whole genome shotgun (WGS) entry which is preliminary data.</text>
</comment>
<dbReference type="Proteomes" id="UP001148786">
    <property type="component" value="Unassembled WGS sequence"/>
</dbReference>
<evidence type="ECO:0000313" key="2">
    <source>
        <dbReference type="Proteomes" id="UP001148786"/>
    </source>
</evidence>
<sequence>MSPFDLLIDILDESKPEYSAYRPKLYEENNKKLDMILDHIAGAEAGKRIAAITPSQQQKQQTEGTQ</sequence>
<proteinExistence type="predicted"/>
<accession>A0A9W8JZK3</accession>
<dbReference type="AlphaFoldDB" id="A0A9W8JZK3"/>
<keyword evidence="2" id="KW-1185">Reference proteome</keyword>
<protein>
    <submittedName>
        <fullName evidence="1">Uncharacterized protein</fullName>
    </submittedName>
</protein>
<dbReference type="OrthoDB" id="3040861at2759"/>
<dbReference type="EMBL" id="JANKHO010000644">
    <property type="protein sequence ID" value="KAJ3507600.1"/>
    <property type="molecule type" value="Genomic_DNA"/>
</dbReference>
<name>A0A9W8JZK3_9AGAR</name>
<reference evidence="1" key="1">
    <citation type="submission" date="2022-07" db="EMBL/GenBank/DDBJ databases">
        <title>Genome Sequence of Agrocybe chaxingu.</title>
        <authorList>
            <person name="Buettner E."/>
        </authorList>
    </citation>
    <scope>NUCLEOTIDE SEQUENCE</scope>
    <source>
        <strain evidence="1">MP-N11</strain>
    </source>
</reference>
<organism evidence="1 2">
    <name type="scientific">Agrocybe chaxingu</name>
    <dbReference type="NCBI Taxonomy" id="84603"/>
    <lineage>
        <taxon>Eukaryota</taxon>
        <taxon>Fungi</taxon>
        <taxon>Dikarya</taxon>
        <taxon>Basidiomycota</taxon>
        <taxon>Agaricomycotina</taxon>
        <taxon>Agaricomycetes</taxon>
        <taxon>Agaricomycetidae</taxon>
        <taxon>Agaricales</taxon>
        <taxon>Agaricineae</taxon>
        <taxon>Strophariaceae</taxon>
        <taxon>Agrocybe</taxon>
    </lineage>
</organism>
<gene>
    <name evidence="1" type="ORF">NLJ89_g6211</name>
</gene>